<dbReference type="InterPro" id="IPR023286">
    <property type="entry name" value="ABATE_dom_sf"/>
</dbReference>
<dbReference type="Pfam" id="PF11706">
    <property type="entry name" value="zf-CGNR"/>
    <property type="match status" value="1"/>
</dbReference>
<keyword evidence="3" id="KW-1185">Reference proteome</keyword>
<comment type="caution">
    <text evidence="2">The sequence shown here is derived from an EMBL/GenBank/DDBJ whole genome shotgun (WGS) entry which is preliminary data.</text>
</comment>
<evidence type="ECO:0000259" key="1">
    <source>
        <dbReference type="Pfam" id="PF11706"/>
    </source>
</evidence>
<dbReference type="PANTHER" id="PTHR35525">
    <property type="entry name" value="BLL6575 PROTEIN"/>
    <property type="match status" value="1"/>
</dbReference>
<dbReference type="Gene3D" id="1.10.3300.10">
    <property type="entry name" value="Jann2411-like domain"/>
    <property type="match status" value="1"/>
</dbReference>
<dbReference type="Proteomes" id="UP001165042">
    <property type="component" value="Unassembled WGS sequence"/>
</dbReference>
<dbReference type="Pfam" id="PF07336">
    <property type="entry name" value="ABATE"/>
    <property type="match status" value="1"/>
</dbReference>
<feature type="domain" description="Zinc finger CGNR" evidence="1">
    <location>
        <begin position="148"/>
        <end position="189"/>
    </location>
</feature>
<gene>
    <name evidence="2" type="ORF">Aglo03_19280</name>
</gene>
<sequence>MRFDSHYDGPVRAAVQLVNTATPGQARGRDYGLPSGAELRAAITETLRTAGADNLQVVSASTADQLCHAAIGLRGAFTALAADEFADAARRVNGALIEHQVRPVLLRHDDDPTWHVHQIGTVGGVAGQWAGTCAAALSVVIGSAAATRLGVCTAPNCDRVYVDTSHNGTRRFCTTACQNRVKTAAYRARSSSAGSPG</sequence>
<evidence type="ECO:0000313" key="2">
    <source>
        <dbReference type="EMBL" id="GLW91112.1"/>
    </source>
</evidence>
<accession>A0A9W6V784</accession>
<dbReference type="RefSeq" id="WP_285609629.1">
    <property type="nucleotide sequence ID" value="NZ_BSSD01000002.1"/>
</dbReference>
<dbReference type="PANTHER" id="PTHR35525:SF3">
    <property type="entry name" value="BLL6575 PROTEIN"/>
    <property type="match status" value="1"/>
</dbReference>
<dbReference type="InterPro" id="IPR010852">
    <property type="entry name" value="ABATE"/>
</dbReference>
<dbReference type="EMBL" id="BSSD01000002">
    <property type="protein sequence ID" value="GLW91112.1"/>
    <property type="molecule type" value="Genomic_DNA"/>
</dbReference>
<evidence type="ECO:0000313" key="3">
    <source>
        <dbReference type="Proteomes" id="UP001165042"/>
    </source>
</evidence>
<dbReference type="SUPFAM" id="SSF160904">
    <property type="entry name" value="Jann2411-like"/>
    <property type="match status" value="1"/>
</dbReference>
<dbReference type="AlphaFoldDB" id="A0A9W6V784"/>
<protein>
    <recommendedName>
        <fullName evidence="1">Zinc finger CGNR domain-containing protein</fullName>
    </recommendedName>
</protein>
<dbReference type="InterPro" id="IPR021005">
    <property type="entry name" value="Znf_CGNR"/>
</dbReference>
<name>A0A9W6V784_9PSEU</name>
<reference evidence="2" key="1">
    <citation type="submission" date="2023-02" db="EMBL/GenBank/DDBJ databases">
        <title>Actinokineospora globicatena NBRC 15670.</title>
        <authorList>
            <person name="Ichikawa N."/>
            <person name="Sato H."/>
            <person name="Tonouchi N."/>
        </authorList>
    </citation>
    <scope>NUCLEOTIDE SEQUENCE</scope>
    <source>
        <strain evidence="2">NBRC 15670</strain>
    </source>
</reference>
<proteinExistence type="predicted"/>
<organism evidence="2 3">
    <name type="scientific">Actinokineospora globicatena</name>
    <dbReference type="NCBI Taxonomy" id="103729"/>
    <lineage>
        <taxon>Bacteria</taxon>
        <taxon>Bacillati</taxon>
        <taxon>Actinomycetota</taxon>
        <taxon>Actinomycetes</taxon>
        <taxon>Pseudonocardiales</taxon>
        <taxon>Pseudonocardiaceae</taxon>
        <taxon>Actinokineospora</taxon>
    </lineage>
</organism>